<organism evidence="1 2">
    <name type="scientific">Natronobacterium haloterrestre</name>
    <name type="common">Halobiforma haloterrestris</name>
    <dbReference type="NCBI Taxonomy" id="148448"/>
    <lineage>
        <taxon>Archaea</taxon>
        <taxon>Methanobacteriati</taxon>
        <taxon>Methanobacteriota</taxon>
        <taxon>Stenosarchaea group</taxon>
        <taxon>Halobacteria</taxon>
        <taxon>Halobacteriales</taxon>
        <taxon>Natrialbaceae</taxon>
        <taxon>Natronobacterium</taxon>
    </lineage>
</organism>
<protein>
    <recommendedName>
        <fullName evidence="3">DUF2795 domain-containing protein</fullName>
    </recommendedName>
</protein>
<dbReference type="Pfam" id="PF19102">
    <property type="entry name" value="DUF5789"/>
    <property type="match status" value="1"/>
</dbReference>
<evidence type="ECO:0000313" key="1">
    <source>
        <dbReference type="EMBL" id="SFB70499.1"/>
    </source>
</evidence>
<reference evidence="2" key="1">
    <citation type="submission" date="2016-10" db="EMBL/GenBank/DDBJ databases">
        <authorList>
            <person name="Varghese N."/>
            <person name="Submissions S."/>
        </authorList>
    </citation>
    <scope>NUCLEOTIDE SEQUENCE [LARGE SCALE GENOMIC DNA]</scope>
    <source>
        <strain evidence="2">DSM 13078</strain>
    </source>
</reference>
<dbReference type="Proteomes" id="UP000199161">
    <property type="component" value="Unassembled WGS sequence"/>
</dbReference>
<gene>
    <name evidence="1" type="ORF">SAMN05444422_101340</name>
</gene>
<evidence type="ECO:0008006" key="3">
    <source>
        <dbReference type="Google" id="ProtNLM"/>
    </source>
</evidence>
<dbReference type="InterPro" id="IPR043899">
    <property type="entry name" value="DUF5789"/>
</dbReference>
<name>A0A1I1D656_NATHA</name>
<sequence>MGREVKLGRVESTLEELDYPATRAEAAAELEDVTVLLADGERNLGSLVEDVQSNRFESAADLEAELHNALPREAVGEPYQSEGEG</sequence>
<dbReference type="OrthoDB" id="227978at2157"/>
<evidence type="ECO:0000313" key="2">
    <source>
        <dbReference type="Proteomes" id="UP000199161"/>
    </source>
</evidence>
<keyword evidence="2" id="KW-1185">Reference proteome</keyword>
<dbReference type="AlphaFoldDB" id="A0A1I1D656"/>
<dbReference type="EMBL" id="FOKW01000001">
    <property type="protein sequence ID" value="SFB70499.1"/>
    <property type="molecule type" value="Genomic_DNA"/>
</dbReference>
<dbReference type="RefSeq" id="WP_089784790.1">
    <property type="nucleotide sequence ID" value="NZ_FOKW01000001.1"/>
</dbReference>
<accession>A0A1I1D656</accession>
<proteinExistence type="predicted"/>